<evidence type="ECO:0000313" key="3">
    <source>
        <dbReference type="EMBL" id="MFC4013575.1"/>
    </source>
</evidence>
<sequence length="137" mass="14948">MIQQRDVEAFAGRRVARLGTAGGDGTPHVVPVTFAVVGGRVVTAIDHKPKTTADLRRLRDLRANPKASVLADHYDDDWALLWWVRADGPARILTDGPERESALDALTAKYPQYAGRRPAGPVIVVDVARWTAWSATP</sequence>
<comment type="caution">
    <text evidence="3">The sequence shown here is derived from an EMBL/GenBank/DDBJ whole genome shotgun (WGS) entry which is preliminary data.</text>
</comment>
<evidence type="ECO:0000256" key="1">
    <source>
        <dbReference type="ARBA" id="ARBA00023002"/>
    </source>
</evidence>
<keyword evidence="1" id="KW-0560">Oxidoreductase</keyword>
<dbReference type="RefSeq" id="WP_379533430.1">
    <property type="nucleotide sequence ID" value="NZ_JBHSBI010000028.1"/>
</dbReference>
<evidence type="ECO:0000259" key="2">
    <source>
        <dbReference type="Pfam" id="PF01243"/>
    </source>
</evidence>
<dbReference type="PANTHER" id="PTHR35176:SF2">
    <property type="entry name" value="F420H(2)-DEPENDENT REDUCTASE RV1155"/>
    <property type="match status" value="1"/>
</dbReference>
<dbReference type="Pfam" id="PF01243">
    <property type="entry name" value="PNPOx_N"/>
    <property type="match status" value="1"/>
</dbReference>
<protein>
    <submittedName>
        <fullName evidence="3">TIGR03668 family PPOX class F420-dependent oxidoreductase</fullName>
    </submittedName>
</protein>
<gene>
    <name evidence="3" type="ORF">ACFOY2_40545</name>
</gene>
<accession>A0ABV8GKN9</accession>
<dbReference type="SUPFAM" id="SSF50475">
    <property type="entry name" value="FMN-binding split barrel"/>
    <property type="match status" value="1"/>
</dbReference>
<feature type="domain" description="Pyridoxamine 5'-phosphate oxidase N-terminal" evidence="2">
    <location>
        <begin position="8"/>
        <end position="133"/>
    </location>
</feature>
<dbReference type="InterPro" id="IPR011576">
    <property type="entry name" value="Pyridox_Oxase_N"/>
</dbReference>
<dbReference type="PANTHER" id="PTHR35176">
    <property type="entry name" value="HEME OXYGENASE HI_0854-RELATED"/>
    <property type="match status" value="1"/>
</dbReference>
<organism evidence="3 4">
    <name type="scientific">Nonomuraea purpurea</name>
    <dbReference type="NCBI Taxonomy" id="1849276"/>
    <lineage>
        <taxon>Bacteria</taxon>
        <taxon>Bacillati</taxon>
        <taxon>Actinomycetota</taxon>
        <taxon>Actinomycetes</taxon>
        <taxon>Streptosporangiales</taxon>
        <taxon>Streptosporangiaceae</taxon>
        <taxon>Nonomuraea</taxon>
    </lineage>
</organism>
<keyword evidence="4" id="KW-1185">Reference proteome</keyword>
<dbReference type="Gene3D" id="2.30.110.10">
    <property type="entry name" value="Electron Transport, Fmn-binding Protein, Chain A"/>
    <property type="match status" value="1"/>
</dbReference>
<evidence type="ECO:0000313" key="4">
    <source>
        <dbReference type="Proteomes" id="UP001595851"/>
    </source>
</evidence>
<dbReference type="EMBL" id="JBHSBI010000028">
    <property type="protein sequence ID" value="MFC4013575.1"/>
    <property type="molecule type" value="Genomic_DNA"/>
</dbReference>
<dbReference type="InterPro" id="IPR019967">
    <property type="entry name" value="F420-dep_enz_PPOX_Rv0121"/>
</dbReference>
<dbReference type="InterPro" id="IPR052019">
    <property type="entry name" value="F420H2_bilvrd_red/Heme_oxyg"/>
</dbReference>
<dbReference type="NCBIfam" id="TIGR03668">
    <property type="entry name" value="Rv0121_F420"/>
    <property type="match status" value="1"/>
</dbReference>
<proteinExistence type="predicted"/>
<reference evidence="4" key="1">
    <citation type="journal article" date="2019" name="Int. J. Syst. Evol. Microbiol.">
        <title>The Global Catalogue of Microorganisms (GCM) 10K type strain sequencing project: providing services to taxonomists for standard genome sequencing and annotation.</title>
        <authorList>
            <consortium name="The Broad Institute Genomics Platform"/>
            <consortium name="The Broad Institute Genome Sequencing Center for Infectious Disease"/>
            <person name="Wu L."/>
            <person name="Ma J."/>
        </authorList>
    </citation>
    <scope>NUCLEOTIDE SEQUENCE [LARGE SCALE GENOMIC DNA]</scope>
    <source>
        <strain evidence="4">TBRC 1276</strain>
    </source>
</reference>
<dbReference type="Proteomes" id="UP001595851">
    <property type="component" value="Unassembled WGS sequence"/>
</dbReference>
<dbReference type="InterPro" id="IPR012349">
    <property type="entry name" value="Split_barrel_FMN-bd"/>
</dbReference>
<name>A0ABV8GKN9_9ACTN</name>